<feature type="domain" description="ACT" evidence="7">
    <location>
        <begin position="1"/>
        <end position="52"/>
    </location>
</feature>
<dbReference type="GO" id="GO:0005829">
    <property type="term" value="C:cytosol"/>
    <property type="evidence" value="ECO:0007669"/>
    <property type="project" value="TreeGrafter"/>
</dbReference>
<dbReference type="PROSITE" id="PS51671">
    <property type="entry name" value="ACT"/>
    <property type="match status" value="1"/>
</dbReference>
<keyword evidence="6" id="KW-0067">ATP-binding</keyword>
<protein>
    <recommendedName>
        <fullName evidence="2">aspartate kinase</fullName>
        <ecNumber evidence="2">2.7.2.4</ecNumber>
    </recommendedName>
</protein>
<dbReference type="GO" id="GO:0009090">
    <property type="term" value="P:homoserine biosynthetic process"/>
    <property type="evidence" value="ECO:0007669"/>
    <property type="project" value="TreeGrafter"/>
</dbReference>
<dbReference type="PANTHER" id="PTHR21499">
    <property type="entry name" value="ASPARTATE KINASE"/>
    <property type="match status" value="1"/>
</dbReference>
<dbReference type="InterPro" id="IPR045865">
    <property type="entry name" value="ACT-like_dom_sf"/>
</dbReference>
<dbReference type="AlphaFoldDB" id="X0WAP8"/>
<evidence type="ECO:0000256" key="4">
    <source>
        <dbReference type="ARBA" id="ARBA00022741"/>
    </source>
</evidence>
<organism evidence="8">
    <name type="scientific">marine sediment metagenome</name>
    <dbReference type="NCBI Taxonomy" id="412755"/>
    <lineage>
        <taxon>unclassified sequences</taxon>
        <taxon>metagenomes</taxon>
        <taxon>ecological metagenomes</taxon>
    </lineage>
</organism>
<feature type="non-terminal residue" evidence="8">
    <location>
        <position position="1"/>
    </location>
</feature>
<dbReference type="GO" id="GO:0009089">
    <property type="term" value="P:lysine biosynthetic process via diaminopimelate"/>
    <property type="evidence" value="ECO:0007669"/>
    <property type="project" value="TreeGrafter"/>
</dbReference>
<evidence type="ECO:0000313" key="8">
    <source>
        <dbReference type="EMBL" id="GAG20292.1"/>
    </source>
</evidence>
<dbReference type="Gene3D" id="3.30.2130.10">
    <property type="entry name" value="VC0802-like"/>
    <property type="match status" value="1"/>
</dbReference>
<dbReference type="CDD" id="cd04923">
    <property type="entry name" value="ACT_AK-LysC-DapG-like_2"/>
    <property type="match status" value="1"/>
</dbReference>
<proteinExistence type="inferred from homology"/>
<gene>
    <name evidence="8" type="ORF">S01H1_60396</name>
</gene>
<comment type="caution">
    <text evidence="8">The sequence shown here is derived from an EMBL/GenBank/DDBJ whole genome shotgun (WGS) entry which is preliminary data.</text>
</comment>
<keyword evidence="3" id="KW-0808">Transferase</keyword>
<comment type="similarity">
    <text evidence="1">Belongs to the aspartokinase family.</text>
</comment>
<dbReference type="EMBL" id="BARS01039557">
    <property type="protein sequence ID" value="GAG20292.1"/>
    <property type="molecule type" value="Genomic_DNA"/>
</dbReference>
<dbReference type="InterPro" id="IPR054352">
    <property type="entry name" value="ACT_Aspartokinase"/>
</dbReference>
<evidence type="ECO:0000259" key="7">
    <source>
        <dbReference type="PROSITE" id="PS51671"/>
    </source>
</evidence>
<keyword evidence="5" id="KW-0418">Kinase</keyword>
<evidence type="ECO:0000256" key="6">
    <source>
        <dbReference type="ARBA" id="ARBA00022840"/>
    </source>
</evidence>
<dbReference type="GO" id="GO:0005524">
    <property type="term" value="F:ATP binding"/>
    <property type="evidence" value="ECO:0007669"/>
    <property type="project" value="UniProtKB-KW"/>
</dbReference>
<evidence type="ECO:0000256" key="5">
    <source>
        <dbReference type="ARBA" id="ARBA00022777"/>
    </source>
</evidence>
<name>X0WAP8_9ZZZZ</name>
<evidence type="ECO:0000256" key="1">
    <source>
        <dbReference type="ARBA" id="ARBA00010122"/>
    </source>
</evidence>
<dbReference type="SUPFAM" id="SSF55021">
    <property type="entry name" value="ACT-like"/>
    <property type="match status" value="1"/>
</dbReference>
<dbReference type="PANTHER" id="PTHR21499:SF3">
    <property type="entry name" value="ASPARTOKINASE"/>
    <property type="match status" value="1"/>
</dbReference>
<accession>X0WAP8</accession>
<dbReference type="GO" id="GO:0004072">
    <property type="term" value="F:aspartate kinase activity"/>
    <property type="evidence" value="ECO:0007669"/>
    <property type="project" value="UniProtKB-EC"/>
</dbReference>
<dbReference type="Pfam" id="PF22468">
    <property type="entry name" value="ACT_9"/>
    <property type="match status" value="1"/>
</dbReference>
<dbReference type="EC" id="2.7.2.4" evidence="2"/>
<keyword evidence="4" id="KW-0547">Nucleotide-binding</keyword>
<reference evidence="8" key="1">
    <citation type="journal article" date="2014" name="Front. Microbiol.">
        <title>High frequency of phylogenetically diverse reductive dehalogenase-homologous genes in deep subseafloor sedimentary metagenomes.</title>
        <authorList>
            <person name="Kawai M."/>
            <person name="Futagami T."/>
            <person name="Toyoda A."/>
            <person name="Takaki Y."/>
            <person name="Nishi S."/>
            <person name="Hori S."/>
            <person name="Arai W."/>
            <person name="Tsubouchi T."/>
            <person name="Morono Y."/>
            <person name="Uchiyama I."/>
            <person name="Ito T."/>
            <person name="Fujiyama A."/>
            <person name="Inagaki F."/>
            <person name="Takami H."/>
        </authorList>
    </citation>
    <scope>NUCLEOTIDE SEQUENCE</scope>
    <source>
        <strain evidence="8">Expedition CK06-06</strain>
    </source>
</reference>
<dbReference type="InterPro" id="IPR002912">
    <property type="entry name" value="ACT_dom"/>
</dbReference>
<evidence type="ECO:0000256" key="3">
    <source>
        <dbReference type="ARBA" id="ARBA00022679"/>
    </source>
</evidence>
<evidence type="ECO:0000256" key="2">
    <source>
        <dbReference type="ARBA" id="ARBA00013059"/>
    </source>
</evidence>
<sequence length="52" mass="5708">PGFASRMFSALSNAGINIELITTSEIRITCIVNEDKVTEAVQALHKAFELEE</sequence>